<comment type="similarity">
    <text evidence="16">Belongs to the MurB family.</text>
</comment>
<dbReference type="AlphaFoldDB" id="A0A0L6JRY2"/>
<sequence length="304" mass="32925">MDIKHITELLVEAVDTESVKNFELMSKHTSFKIGGPADILVTPKTAQQLVKIIEISKAEKVPIFIMGNGSNLIVREKGIRGITVKLFDNFDECEVTGCTVKAQAGILLSRLSQIAFQNGLTGLEFASGIPGTLGGAIAMNAGAYGGEMKDVVVRTRYIDKSGAIKSIEGDMHCFGYRTSFIQNEEGIVLDSELRLNEGDKNQIKALMDDLCKKRNEKQPLKMPSAGSVFKRPEGYFAGKLVEDCGLRGYSIGGAEVSNLHCGFIVNKGNAVAGDVIALIEFIKSSVKDKFGVELQTEIKIVGEE</sequence>
<dbReference type="NCBIfam" id="TIGR00179">
    <property type="entry name" value="murB"/>
    <property type="match status" value="1"/>
</dbReference>
<dbReference type="GO" id="GO:0071949">
    <property type="term" value="F:FAD binding"/>
    <property type="evidence" value="ECO:0007669"/>
    <property type="project" value="InterPro"/>
</dbReference>
<dbReference type="InterPro" id="IPR006094">
    <property type="entry name" value="Oxid_FAD_bind_N"/>
</dbReference>
<comment type="pathway">
    <text evidence="4 16">Cell wall biogenesis; peptidoglycan biosynthesis.</text>
</comment>
<reference evidence="19" key="1">
    <citation type="submission" date="2015-07" db="EMBL/GenBank/DDBJ databases">
        <title>Near-Complete Genome Sequence of the Cellulolytic Bacterium Bacteroides (Pseudobacteroides) cellulosolvens ATCC 35603.</title>
        <authorList>
            <person name="Dassa B."/>
            <person name="Utturkar S.M."/>
            <person name="Klingeman D.M."/>
            <person name="Hurt R.A."/>
            <person name="Keller M."/>
            <person name="Xu J."/>
            <person name="Reddy Y.H.K."/>
            <person name="Borovok I."/>
            <person name="Grinberg I.R."/>
            <person name="Lamed R."/>
            <person name="Zhivin O."/>
            <person name="Bayer E.A."/>
            <person name="Brown S.D."/>
        </authorList>
    </citation>
    <scope>NUCLEOTIDE SEQUENCE [LARGE SCALE GENOMIC DNA]</scope>
    <source>
        <strain evidence="19">DSM 2933</strain>
    </source>
</reference>
<name>A0A0L6JRY2_9FIRM</name>
<dbReference type="Proteomes" id="UP000036923">
    <property type="component" value="Unassembled WGS sequence"/>
</dbReference>
<evidence type="ECO:0000256" key="15">
    <source>
        <dbReference type="ARBA" id="ARBA00048914"/>
    </source>
</evidence>
<feature type="active site" description="Proton donor" evidence="16">
    <location>
        <position position="227"/>
    </location>
</feature>
<evidence type="ECO:0000256" key="4">
    <source>
        <dbReference type="ARBA" id="ARBA00004752"/>
    </source>
</evidence>
<dbReference type="GO" id="GO:0051301">
    <property type="term" value="P:cell division"/>
    <property type="evidence" value="ECO:0007669"/>
    <property type="project" value="UniProtKB-KW"/>
</dbReference>
<comment type="function">
    <text evidence="2 16">Cell wall formation.</text>
</comment>
<evidence type="ECO:0000256" key="8">
    <source>
        <dbReference type="ARBA" id="ARBA00022827"/>
    </source>
</evidence>
<keyword evidence="6 16" id="KW-0132">Cell division</keyword>
<evidence type="ECO:0000256" key="7">
    <source>
        <dbReference type="ARBA" id="ARBA00022630"/>
    </source>
</evidence>
<evidence type="ECO:0000313" key="19">
    <source>
        <dbReference type="Proteomes" id="UP000036923"/>
    </source>
</evidence>
<keyword evidence="13 16" id="KW-0131">Cell cycle</keyword>
<dbReference type="Pfam" id="PF01565">
    <property type="entry name" value="FAD_binding_4"/>
    <property type="match status" value="1"/>
</dbReference>
<keyword evidence="19" id="KW-1185">Reference proteome</keyword>
<keyword evidence="11 16" id="KW-0573">Peptidoglycan synthesis</keyword>
<dbReference type="GO" id="GO:0071555">
    <property type="term" value="P:cell wall organization"/>
    <property type="evidence" value="ECO:0007669"/>
    <property type="project" value="UniProtKB-KW"/>
</dbReference>
<dbReference type="SUPFAM" id="SSF56194">
    <property type="entry name" value="Uridine diphospho-N-Acetylenolpyruvylglucosamine reductase, MurB, C-terminal domain"/>
    <property type="match status" value="1"/>
</dbReference>
<evidence type="ECO:0000256" key="5">
    <source>
        <dbReference type="ARBA" id="ARBA00022490"/>
    </source>
</evidence>
<evidence type="ECO:0000256" key="6">
    <source>
        <dbReference type="ARBA" id="ARBA00022618"/>
    </source>
</evidence>
<keyword evidence="14 16" id="KW-0961">Cell wall biogenesis/degradation</keyword>
<dbReference type="eggNOG" id="COG0812">
    <property type="taxonomic scope" value="Bacteria"/>
</dbReference>
<dbReference type="PANTHER" id="PTHR21071">
    <property type="entry name" value="UDP-N-ACETYLENOLPYRUVOYLGLUCOSAMINE REDUCTASE"/>
    <property type="match status" value="1"/>
</dbReference>
<evidence type="ECO:0000313" key="18">
    <source>
        <dbReference type="EMBL" id="KNY28596.1"/>
    </source>
</evidence>
<dbReference type="EC" id="1.3.1.98" evidence="16"/>
<protein>
    <recommendedName>
        <fullName evidence="16">UDP-N-acetylenolpyruvoylglucosamine reductase</fullName>
        <ecNumber evidence="16">1.3.1.98</ecNumber>
    </recommendedName>
    <alternativeName>
        <fullName evidence="16">UDP-N-acetylmuramate dehydrogenase</fullName>
    </alternativeName>
</protein>
<comment type="catalytic activity">
    <reaction evidence="15 16">
        <text>UDP-N-acetyl-alpha-D-muramate + NADP(+) = UDP-N-acetyl-3-O-(1-carboxyvinyl)-alpha-D-glucosamine + NADPH + H(+)</text>
        <dbReference type="Rhea" id="RHEA:12248"/>
        <dbReference type="ChEBI" id="CHEBI:15378"/>
        <dbReference type="ChEBI" id="CHEBI:57783"/>
        <dbReference type="ChEBI" id="CHEBI:58349"/>
        <dbReference type="ChEBI" id="CHEBI:68483"/>
        <dbReference type="ChEBI" id="CHEBI:70757"/>
        <dbReference type="EC" id="1.3.1.98"/>
    </reaction>
</comment>
<dbReference type="InterPro" id="IPR016166">
    <property type="entry name" value="FAD-bd_PCMH"/>
</dbReference>
<evidence type="ECO:0000256" key="16">
    <source>
        <dbReference type="HAMAP-Rule" id="MF_00037"/>
    </source>
</evidence>
<dbReference type="InterPro" id="IPR011601">
    <property type="entry name" value="MurB_C"/>
</dbReference>
<dbReference type="PATRIC" id="fig|398512.5.peg.4049"/>
<dbReference type="UniPathway" id="UPA00219"/>
<dbReference type="InterPro" id="IPR016169">
    <property type="entry name" value="FAD-bd_PCMH_sub2"/>
</dbReference>
<evidence type="ECO:0000256" key="11">
    <source>
        <dbReference type="ARBA" id="ARBA00022984"/>
    </source>
</evidence>
<comment type="subcellular location">
    <subcellularLocation>
        <location evidence="3 16">Cytoplasm</location>
    </subcellularLocation>
</comment>
<dbReference type="Gene3D" id="3.30.465.10">
    <property type="match status" value="1"/>
</dbReference>
<dbReference type="PANTHER" id="PTHR21071:SF4">
    <property type="entry name" value="UDP-N-ACETYLENOLPYRUVOYLGLUCOSAMINE REDUCTASE"/>
    <property type="match status" value="1"/>
</dbReference>
<dbReference type="Pfam" id="PF02873">
    <property type="entry name" value="MurB_C"/>
    <property type="match status" value="1"/>
</dbReference>
<comment type="cofactor">
    <cofactor evidence="1 16">
        <name>FAD</name>
        <dbReference type="ChEBI" id="CHEBI:57692"/>
    </cofactor>
</comment>
<dbReference type="SUPFAM" id="SSF56176">
    <property type="entry name" value="FAD-binding/transporter-associated domain-like"/>
    <property type="match status" value="1"/>
</dbReference>
<evidence type="ECO:0000256" key="10">
    <source>
        <dbReference type="ARBA" id="ARBA00022960"/>
    </source>
</evidence>
<organism evidence="18 19">
    <name type="scientific">Pseudobacteroides cellulosolvens ATCC 35603 = DSM 2933</name>
    <dbReference type="NCBI Taxonomy" id="398512"/>
    <lineage>
        <taxon>Bacteria</taxon>
        <taxon>Bacillati</taxon>
        <taxon>Bacillota</taxon>
        <taxon>Clostridia</taxon>
        <taxon>Eubacteriales</taxon>
        <taxon>Oscillospiraceae</taxon>
        <taxon>Pseudobacteroides</taxon>
    </lineage>
</organism>
<evidence type="ECO:0000256" key="2">
    <source>
        <dbReference type="ARBA" id="ARBA00003921"/>
    </source>
</evidence>
<keyword evidence="5 16" id="KW-0963">Cytoplasm</keyword>
<dbReference type="Gene3D" id="3.30.43.10">
    <property type="entry name" value="Uridine Diphospho-n-acetylenolpyruvylglucosamine Reductase, domain 2"/>
    <property type="match status" value="1"/>
</dbReference>
<evidence type="ECO:0000256" key="14">
    <source>
        <dbReference type="ARBA" id="ARBA00023316"/>
    </source>
</evidence>
<keyword evidence="10 16" id="KW-0133">Cell shape</keyword>
<evidence type="ECO:0000256" key="1">
    <source>
        <dbReference type="ARBA" id="ARBA00001974"/>
    </source>
</evidence>
<evidence type="ECO:0000256" key="13">
    <source>
        <dbReference type="ARBA" id="ARBA00023306"/>
    </source>
</evidence>
<feature type="domain" description="FAD-binding PCMH-type" evidence="17">
    <location>
        <begin position="33"/>
        <end position="198"/>
    </location>
</feature>
<dbReference type="STRING" id="398512.Bccel_3870"/>
<dbReference type="InterPro" id="IPR016167">
    <property type="entry name" value="FAD-bd_PCMH_sub1"/>
</dbReference>
<evidence type="ECO:0000259" key="17">
    <source>
        <dbReference type="PROSITE" id="PS51387"/>
    </source>
</evidence>
<dbReference type="GO" id="GO:0008360">
    <property type="term" value="P:regulation of cell shape"/>
    <property type="evidence" value="ECO:0007669"/>
    <property type="project" value="UniProtKB-KW"/>
</dbReference>
<accession>A0A0L6JRY2</accession>
<dbReference type="InterPro" id="IPR036318">
    <property type="entry name" value="FAD-bd_PCMH-like_sf"/>
</dbReference>
<gene>
    <name evidence="16" type="primary">murB</name>
    <name evidence="18" type="ORF">Bccel_3870</name>
</gene>
<dbReference type="InterPro" id="IPR003170">
    <property type="entry name" value="MurB"/>
</dbReference>
<feature type="active site" evidence="16">
    <location>
        <position position="297"/>
    </location>
</feature>
<dbReference type="PROSITE" id="PS51387">
    <property type="entry name" value="FAD_PCMH"/>
    <property type="match status" value="1"/>
</dbReference>
<dbReference type="InterPro" id="IPR036635">
    <property type="entry name" value="MurB_C_sf"/>
</dbReference>
<dbReference type="GO" id="GO:0009252">
    <property type="term" value="P:peptidoglycan biosynthetic process"/>
    <property type="evidence" value="ECO:0007669"/>
    <property type="project" value="UniProtKB-UniRule"/>
</dbReference>
<dbReference type="NCBIfam" id="NF010480">
    <property type="entry name" value="PRK13905.1"/>
    <property type="match status" value="1"/>
</dbReference>
<evidence type="ECO:0000256" key="12">
    <source>
        <dbReference type="ARBA" id="ARBA00023002"/>
    </source>
</evidence>
<dbReference type="Gene3D" id="3.90.78.10">
    <property type="entry name" value="UDP-N-acetylenolpyruvoylglucosamine reductase, C-terminal domain"/>
    <property type="match status" value="1"/>
</dbReference>
<feature type="active site" evidence="16">
    <location>
        <position position="177"/>
    </location>
</feature>
<dbReference type="GO" id="GO:0005829">
    <property type="term" value="C:cytosol"/>
    <property type="evidence" value="ECO:0007669"/>
    <property type="project" value="TreeGrafter"/>
</dbReference>
<keyword evidence="12 16" id="KW-0560">Oxidoreductase</keyword>
<keyword evidence="7 16" id="KW-0285">Flavoprotein</keyword>
<dbReference type="EMBL" id="LGTC01000001">
    <property type="protein sequence ID" value="KNY28596.1"/>
    <property type="molecule type" value="Genomic_DNA"/>
</dbReference>
<keyword evidence="9 16" id="KW-0521">NADP</keyword>
<keyword evidence="8 16" id="KW-0274">FAD</keyword>
<dbReference type="RefSeq" id="WP_050753623.1">
    <property type="nucleotide sequence ID" value="NZ_JQKC01000002.1"/>
</dbReference>
<evidence type="ECO:0000256" key="9">
    <source>
        <dbReference type="ARBA" id="ARBA00022857"/>
    </source>
</evidence>
<dbReference type="GO" id="GO:0008762">
    <property type="term" value="F:UDP-N-acetylmuramate dehydrogenase activity"/>
    <property type="evidence" value="ECO:0007669"/>
    <property type="project" value="UniProtKB-UniRule"/>
</dbReference>
<proteinExistence type="inferred from homology"/>
<comment type="caution">
    <text evidence="18">The sequence shown here is derived from an EMBL/GenBank/DDBJ whole genome shotgun (WGS) entry which is preliminary data.</text>
</comment>
<evidence type="ECO:0000256" key="3">
    <source>
        <dbReference type="ARBA" id="ARBA00004496"/>
    </source>
</evidence>
<dbReference type="HAMAP" id="MF_00037">
    <property type="entry name" value="MurB"/>
    <property type="match status" value="1"/>
</dbReference>